<dbReference type="RefSeq" id="WP_249332398.1">
    <property type="nucleotide sequence ID" value="NZ_JACRSY010000009.1"/>
</dbReference>
<gene>
    <name evidence="1" type="ORF">H8718_06925</name>
</gene>
<evidence type="ECO:0000313" key="1">
    <source>
        <dbReference type="EMBL" id="MBC8579257.1"/>
    </source>
</evidence>
<dbReference type="EMBL" id="JACRSY010000009">
    <property type="protein sequence ID" value="MBC8579257.1"/>
    <property type="molecule type" value="Genomic_DNA"/>
</dbReference>
<keyword evidence="2" id="KW-1185">Reference proteome</keyword>
<accession>A0A926EJF5</accession>
<proteinExistence type="predicted"/>
<evidence type="ECO:0000313" key="2">
    <source>
        <dbReference type="Proteomes" id="UP000655830"/>
    </source>
</evidence>
<comment type="caution">
    <text evidence="1">The sequence shown here is derived from an EMBL/GenBank/DDBJ whole genome shotgun (WGS) entry which is preliminary data.</text>
</comment>
<name>A0A926EJF5_9FIRM</name>
<organism evidence="1 2">
    <name type="scientific">Zhenhengia yiwuensis</name>
    <dbReference type="NCBI Taxonomy" id="2763666"/>
    <lineage>
        <taxon>Bacteria</taxon>
        <taxon>Bacillati</taxon>
        <taxon>Bacillota</taxon>
        <taxon>Clostridia</taxon>
        <taxon>Lachnospirales</taxon>
        <taxon>Lachnospiraceae</taxon>
        <taxon>Zhenhengia</taxon>
    </lineage>
</organism>
<dbReference type="AlphaFoldDB" id="A0A926EJF5"/>
<reference evidence="1" key="1">
    <citation type="submission" date="2020-08" db="EMBL/GenBank/DDBJ databases">
        <title>Genome public.</title>
        <authorList>
            <person name="Liu C."/>
            <person name="Sun Q."/>
        </authorList>
    </citation>
    <scope>NUCLEOTIDE SEQUENCE</scope>
    <source>
        <strain evidence="1">NSJ-12</strain>
    </source>
</reference>
<protein>
    <submittedName>
        <fullName evidence="1">Uncharacterized protein</fullName>
    </submittedName>
</protein>
<sequence length="88" mass="10733">MYKGYKISKRLERYISYAETKYQKLNVYYNADLWEILESYDLISEQHDCMKWYVYDKIKGEGEHEDAYKVTKSVNGCTYVREVFEDRT</sequence>
<dbReference type="Proteomes" id="UP000655830">
    <property type="component" value="Unassembled WGS sequence"/>
</dbReference>